<dbReference type="InterPro" id="IPR051712">
    <property type="entry name" value="ARTD-AVP"/>
</dbReference>
<dbReference type="EMBL" id="CAXAMN010003892">
    <property type="protein sequence ID" value="CAK9006795.1"/>
    <property type="molecule type" value="Genomic_DNA"/>
</dbReference>
<comment type="caution">
    <text evidence="4">The sequence shown here is derived from an EMBL/GenBank/DDBJ whole genome shotgun (WGS) entry which is preliminary data.</text>
</comment>
<name>A0ABP0IXH2_9DINO</name>
<feature type="domain" description="PARP catalytic" evidence="3">
    <location>
        <begin position="171"/>
        <end position="399"/>
    </location>
</feature>
<proteinExistence type="predicted"/>
<evidence type="ECO:0000256" key="2">
    <source>
        <dbReference type="SAM" id="SignalP"/>
    </source>
</evidence>
<evidence type="ECO:0000259" key="3">
    <source>
        <dbReference type="PROSITE" id="PS51059"/>
    </source>
</evidence>
<keyword evidence="1" id="KW-0808">Transferase</keyword>
<keyword evidence="1" id="KW-0328">Glycosyltransferase</keyword>
<dbReference type="Gene3D" id="3.90.228.10">
    <property type="match status" value="1"/>
</dbReference>
<accession>A0ABP0IXH2</accession>
<dbReference type="PANTHER" id="PTHR45740">
    <property type="entry name" value="POLY [ADP-RIBOSE] POLYMERASE"/>
    <property type="match status" value="1"/>
</dbReference>
<organism evidence="4 5">
    <name type="scientific">Durusdinium trenchii</name>
    <dbReference type="NCBI Taxonomy" id="1381693"/>
    <lineage>
        <taxon>Eukaryota</taxon>
        <taxon>Sar</taxon>
        <taxon>Alveolata</taxon>
        <taxon>Dinophyceae</taxon>
        <taxon>Suessiales</taxon>
        <taxon>Symbiodiniaceae</taxon>
        <taxon>Durusdinium</taxon>
    </lineage>
</organism>
<evidence type="ECO:0000313" key="4">
    <source>
        <dbReference type="EMBL" id="CAK9006795.1"/>
    </source>
</evidence>
<keyword evidence="1" id="KW-0520">NAD</keyword>
<dbReference type="EC" id="2.4.2.-" evidence="1"/>
<dbReference type="Pfam" id="PF00644">
    <property type="entry name" value="PARP"/>
    <property type="match status" value="1"/>
</dbReference>
<dbReference type="SUPFAM" id="SSF56399">
    <property type="entry name" value="ADP-ribosylation"/>
    <property type="match status" value="1"/>
</dbReference>
<keyword evidence="5" id="KW-1185">Reference proteome</keyword>
<dbReference type="PROSITE" id="PS51059">
    <property type="entry name" value="PARP_CATALYTIC"/>
    <property type="match status" value="1"/>
</dbReference>
<evidence type="ECO:0000313" key="5">
    <source>
        <dbReference type="Proteomes" id="UP001642484"/>
    </source>
</evidence>
<sequence>MVGAMVCCCAVQLLTPLQSPWAKDAPEQITQALRWLSDGPLQLSPQQLKVALAKKPQVYLLDPRASYEKALEVAPEQWRSAEAFRALLLKKPQVLDLTHNCLLTDPAERVINEDGEAVHCDGRYQLLACCNAQADGTGDAHHREGEVQSMGVDFVDLDAWDPAVANAGDCETGALAPSAASASRRVLLESSSEFRRFREHLATTGAVPSRVRGSDRRVCKALQLLRVERLWLPALERRYFAEVMGALRATDVPPACVALQQVESVSSTLLLYHGCRFRQIDGILRDGFDPTFAGEKGGKLFGPGIYFSDVAAKADNYVDVDADGHRCLMLAQVSLGKVFRAFCPMPRFQPDEADVDSVLGEEEKHGGALDHREYVIYRNARVLPRYLLWYRHMELCECNRCIPKLVLPQLRCLDEGEISSARALAKSGTESRTKNFANLSGMKDRDCSVRNTEQNIAIARLHHVRFADKTV</sequence>
<feature type="chain" id="PRO_5047475310" description="Poly [ADP-ribose] polymerase" evidence="2">
    <location>
        <begin position="23"/>
        <end position="471"/>
    </location>
</feature>
<dbReference type="InterPro" id="IPR012317">
    <property type="entry name" value="Poly(ADP-ribose)pol_cat_dom"/>
</dbReference>
<evidence type="ECO:0000256" key="1">
    <source>
        <dbReference type="RuleBase" id="RU362114"/>
    </source>
</evidence>
<reference evidence="4 5" key="1">
    <citation type="submission" date="2024-02" db="EMBL/GenBank/DDBJ databases">
        <authorList>
            <person name="Chen Y."/>
            <person name="Shah S."/>
            <person name="Dougan E. K."/>
            <person name="Thang M."/>
            <person name="Chan C."/>
        </authorList>
    </citation>
    <scope>NUCLEOTIDE SEQUENCE [LARGE SCALE GENOMIC DNA]</scope>
</reference>
<dbReference type="Proteomes" id="UP001642484">
    <property type="component" value="Unassembled WGS sequence"/>
</dbReference>
<feature type="signal peptide" evidence="2">
    <location>
        <begin position="1"/>
        <end position="22"/>
    </location>
</feature>
<gene>
    <name evidence="4" type="ORF">CCMP2556_LOCUS8574</name>
</gene>
<dbReference type="PANTHER" id="PTHR45740:SF2">
    <property type="entry name" value="POLY [ADP-RIBOSE] POLYMERASE"/>
    <property type="match status" value="1"/>
</dbReference>
<keyword evidence="2" id="KW-0732">Signal</keyword>
<protein>
    <recommendedName>
        <fullName evidence="1">Poly [ADP-ribose] polymerase</fullName>
        <shortName evidence="1">PARP</shortName>
        <ecNumber evidence="1">2.4.2.-</ecNumber>
    </recommendedName>
</protein>